<organism evidence="2 3">
    <name type="scientific">Cylindrotheca closterium</name>
    <dbReference type="NCBI Taxonomy" id="2856"/>
    <lineage>
        <taxon>Eukaryota</taxon>
        <taxon>Sar</taxon>
        <taxon>Stramenopiles</taxon>
        <taxon>Ochrophyta</taxon>
        <taxon>Bacillariophyta</taxon>
        <taxon>Bacillariophyceae</taxon>
        <taxon>Bacillariophycidae</taxon>
        <taxon>Bacillariales</taxon>
        <taxon>Bacillariaceae</taxon>
        <taxon>Cylindrotheca</taxon>
    </lineage>
</organism>
<evidence type="ECO:0000313" key="2">
    <source>
        <dbReference type="EMBL" id="CAJ1954256.1"/>
    </source>
</evidence>
<feature type="compositionally biased region" description="Polar residues" evidence="1">
    <location>
        <begin position="206"/>
        <end position="225"/>
    </location>
</feature>
<evidence type="ECO:0000256" key="1">
    <source>
        <dbReference type="SAM" id="MobiDB-lite"/>
    </source>
</evidence>
<accession>A0AAD2FWE3</accession>
<protein>
    <submittedName>
        <fullName evidence="2">Uncharacterized protein</fullName>
    </submittedName>
</protein>
<feature type="compositionally biased region" description="Basic and acidic residues" evidence="1">
    <location>
        <begin position="19"/>
        <end position="28"/>
    </location>
</feature>
<dbReference type="EMBL" id="CAKOGP040001862">
    <property type="protein sequence ID" value="CAJ1954256.1"/>
    <property type="molecule type" value="Genomic_DNA"/>
</dbReference>
<feature type="compositionally biased region" description="Basic residues" evidence="1">
    <location>
        <begin position="289"/>
        <end position="298"/>
    </location>
</feature>
<evidence type="ECO:0000313" key="3">
    <source>
        <dbReference type="Proteomes" id="UP001295423"/>
    </source>
</evidence>
<sequence length="310" mass="33932">MTPTWENDGPVMTPAQQRRAKEAERKRKMDLENNVPSPLFIMVLPGEMEGTYLFISRLKYVALATNVLNGLLPFFTHHLGELTTTQANRVIAKWLSMSLIHTTHRKELVWCLETLWARPSDQTLQGIDEAIDFLDGFGSDPLDVGEAMLEFDMEMADAKDIDDGAAVAGNMDELLEKDSQLEAAITEIEFKDNLLNNWHGNWLTPRTDTQPALSHANTNRSTVVESMTPDPAERSSTNAEGLPVEDSISVSGTDLPSVTEPQVSGNSSEASIFPIFRHSQSSPPSVPVKGKRGRKKASTGRGAGSSTAGP</sequence>
<name>A0AAD2FWE3_9STRA</name>
<reference evidence="2" key="1">
    <citation type="submission" date="2023-08" db="EMBL/GenBank/DDBJ databases">
        <authorList>
            <person name="Audoor S."/>
            <person name="Bilcke G."/>
        </authorList>
    </citation>
    <scope>NUCLEOTIDE SEQUENCE</scope>
</reference>
<feature type="region of interest" description="Disordered" evidence="1">
    <location>
        <begin position="1"/>
        <end position="28"/>
    </location>
</feature>
<feature type="region of interest" description="Disordered" evidence="1">
    <location>
        <begin position="206"/>
        <end position="310"/>
    </location>
</feature>
<gene>
    <name evidence="2" type="ORF">CYCCA115_LOCUS14851</name>
</gene>
<dbReference type="AlphaFoldDB" id="A0AAD2FWE3"/>
<feature type="compositionally biased region" description="Polar residues" evidence="1">
    <location>
        <begin position="248"/>
        <end position="270"/>
    </location>
</feature>
<proteinExistence type="predicted"/>
<keyword evidence="3" id="KW-1185">Reference proteome</keyword>
<dbReference type="Proteomes" id="UP001295423">
    <property type="component" value="Unassembled WGS sequence"/>
</dbReference>
<comment type="caution">
    <text evidence="2">The sequence shown here is derived from an EMBL/GenBank/DDBJ whole genome shotgun (WGS) entry which is preliminary data.</text>
</comment>